<dbReference type="AlphaFoldDB" id="A0A2D4JA80"/>
<reference evidence="2" key="2">
    <citation type="submission" date="2017-11" db="EMBL/GenBank/DDBJ databases">
        <title>Coralsnake Venomics: Analyses of Venom Gland Transcriptomes and Proteomes of Six Brazilian Taxa.</title>
        <authorList>
            <person name="Aird S.D."/>
            <person name="Jorge da Silva N."/>
            <person name="Qiu L."/>
            <person name="Villar-Briones A."/>
            <person name="Aparecida-Saddi V."/>
            <person name="Campos-Telles M.P."/>
            <person name="Grau M."/>
            <person name="Mikheyev A.S."/>
        </authorList>
    </citation>
    <scope>NUCLEOTIDE SEQUENCE</scope>
    <source>
        <tissue evidence="2">Venom_gland</tissue>
    </source>
</reference>
<keyword evidence="1" id="KW-1133">Transmembrane helix</keyword>
<name>A0A2D4JA80_MICLE</name>
<accession>A0A2D4JA80</accession>
<evidence type="ECO:0000313" key="2">
    <source>
        <dbReference type="EMBL" id="LAA93304.1"/>
    </source>
</evidence>
<proteinExistence type="predicted"/>
<dbReference type="EMBL" id="IACK01152246">
    <property type="protein sequence ID" value="LAA93304.1"/>
    <property type="molecule type" value="Transcribed_RNA"/>
</dbReference>
<reference evidence="2" key="1">
    <citation type="submission" date="2017-07" db="EMBL/GenBank/DDBJ databases">
        <authorList>
            <person name="Mikheyev A."/>
            <person name="Grau M."/>
        </authorList>
    </citation>
    <scope>NUCLEOTIDE SEQUENCE</scope>
    <source>
        <tissue evidence="2">Venom_gland</tissue>
    </source>
</reference>
<keyword evidence="1" id="KW-0472">Membrane</keyword>
<protein>
    <submittedName>
        <fullName evidence="2">Uncharacterized protein</fullName>
    </submittedName>
</protein>
<keyword evidence="1" id="KW-0812">Transmembrane</keyword>
<evidence type="ECO:0000256" key="1">
    <source>
        <dbReference type="SAM" id="Phobius"/>
    </source>
</evidence>
<sequence>METERQKRTLQELPTLEGSASSLKQQQSTCNEARDFSRTETNLREMLLFMVISIPLFISVCIQLQLQLYTNSKSIQPMEGILLSKQTCLLKPFIYFQAAAIQISIKCTNT</sequence>
<feature type="transmembrane region" description="Helical" evidence="1">
    <location>
        <begin position="46"/>
        <end position="66"/>
    </location>
</feature>
<organism evidence="2">
    <name type="scientific">Micrurus lemniscatus lemniscatus</name>
    <dbReference type="NCBI Taxonomy" id="129467"/>
    <lineage>
        <taxon>Eukaryota</taxon>
        <taxon>Metazoa</taxon>
        <taxon>Chordata</taxon>
        <taxon>Craniata</taxon>
        <taxon>Vertebrata</taxon>
        <taxon>Euteleostomi</taxon>
        <taxon>Lepidosauria</taxon>
        <taxon>Squamata</taxon>
        <taxon>Bifurcata</taxon>
        <taxon>Unidentata</taxon>
        <taxon>Episquamata</taxon>
        <taxon>Toxicofera</taxon>
        <taxon>Serpentes</taxon>
        <taxon>Colubroidea</taxon>
        <taxon>Elapidae</taxon>
        <taxon>Elapinae</taxon>
        <taxon>Micrurus</taxon>
    </lineage>
</organism>